<keyword evidence="4" id="KW-0833">Ubl conjugation pathway</keyword>
<evidence type="ECO:0000256" key="5">
    <source>
        <dbReference type="ARBA" id="ARBA00038344"/>
    </source>
</evidence>
<evidence type="ECO:0000256" key="3">
    <source>
        <dbReference type="ARBA" id="ARBA00022737"/>
    </source>
</evidence>
<dbReference type="InterPro" id="IPR020472">
    <property type="entry name" value="WD40_PAC1"/>
</dbReference>
<keyword evidence="9" id="KW-1185">Reference proteome</keyword>
<dbReference type="EMBL" id="QEAP01000070">
    <property type="protein sequence ID" value="TPX75734.1"/>
    <property type="molecule type" value="Genomic_DNA"/>
</dbReference>
<dbReference type="PANTHER" id="PTHR22852:SF0">
    <property type="entry name" value="DENTICLELESS PROTEIN HOMOLOG"/>
    <property type="match status" value="1"/>
</dbReference>
<evidence type="ECO:0000256" key="6">
    <source>
        <dbReference type="PROSITE-ProRule" id="PRU00221"/>
    </source>
</evidence>
<evidence type="ECO:0000256" key="4">
    <source>
        <dbReference type="ARBA" id="ARBA00022786"/>
    </source>
</evidence>
<feature type="repeat" description="WD" evidence="6">
    <location>
        <begin position="138"/>
        <end position="173"/>
    </location>
</feature>
<evidence type="ECO:0000256" key="2">
    <source>
        <dbReference type="ARBA" id="ARBA00022574"/>
    </source>
</evidence>
<evidence type="ECO:0000313" key="8">
    <source>
        <dbReference type="EMBL" id="TPX75734.1"/>
    </source>
</evidence>
<dbReference type="AlphaFoldDB" id="A0A507FHG9"/>
<dbReference type="PROSITE" id="PS50082">
    <property type="entry name" value="WD_REPEATS_2"/>
    <property type="match status" value="4"/>
</dbReference>
<protein>
    <recommendedName>
        <fullName evidence="10">Anaphase-promoting complex subunit 4 WD40 domain-containing protein</fullName>
    </recommendedName>
</protein>
<dbReference type="InterPro" id="IPR001680">
    <property type="entry name" value="WD40_rpt"/>
</dbReference>
<comment type="similarity">
    <text evidence="5">Belongs to the WD repeat cdt2 family.</text>
</comment>
<dbReference type="InterPro" id="IPR019775">
    <property type="entry name" value="WD40_repeat_CS"/>
</dbReference>
<reference evidence="8 9" key="1">
    <citation type="journal article" date="2019" name="Sci. Rep.">
        <title>Comparative genomics of chytrid fungi reveal insights into the obligate biotrophic and pathogenic lifestyle of Synchytrium endobioticum.</title>
        <authorList>
            <person name="van de Vossenberg B.T.L.H."/>
            <person name="Warris S."/>
            <person name="Nguyen H.D.T."/>
            <person name="van Gent-Pelzer M.P.E."/>
            <person name="Joly D.L."/>
            <person name="van de Geest H.C."/>
            <person name="Bonants P.J.M."/>
            <person name="Smith D.S."/>
            <person name="Levesque C.A."/>
            <person name="van der Lee T.A.J."/>
        </authorList>
    </citation>
    <scope>NUCLEOTIDE SEQUENCE [LARGE SCALE GENOMIC DNA]</scope>
    <source>
        <strain evidence="8 9">CBS 675.73</strain>
    </source>
</reference>
<feature type="region of interest" description="Disordered" evidence="7">
    <location>
        <begin position="244"/>
        <end position="272"/>
    </location>
</feature>
<dbReference type="InterPro" id="IPR015943">
    <property type="entry name" value="WD40/YVTN_repeat-like_dom_sf"/>
</dbReference>
<dbReference type="GO" id="GO:0043161">
    <property type="term" value="P:proteasome-mediated ubiquitin-dependent protein catabolic process"/>
    <property type="evidence" value="ECO:0007669"/>
    <property type="project" value="TreeGrafter"/>
</dbReference>
<feature type="repeat" description="WD" evidence="6">
    <location>
        <begin position="96"/>
        <end position="137"/>
    </location>
</feature>
<feature type="region of interest" description="Disordered" evidence="7">
    <location>
        <begin position="482"/>
        <end position="678"/>
    </location>
</feature>
<sequence>MNPPNRRNLFSAIRARELRSAPASASTSSGSHALNWAPRLHSRVTDRVSLNVNSYAASYNYVSNHGRYLAIGAEDGAVTIFDTHSDNDRIQLAQGWHGHQNNILHLEWTPDDRYIATASGDATCRLWDVMTKKCINVFKGHTSSVKSVAFSMHDPNMVVTGGRDGSVMIWDVRCTGTASGDDYIQKPTHSYHYAHAVSAGNIPITASNLSSVTAVTYLPNNSNLMASAGASDGLVKFWDIRKPPSSSSSQLPTPAQVSTPPPQTHLSSNANHSSKKRVYGLCTLTLDPSGAHLFSACKDNSVHAYSTTLLSEPVHIYTSKTLAVSNFYVKTSVSPGPRGGALACASQDGVHVWGLDRIDDHNVSRNPVVVLRGDERGLTSVDWCKTDFEQLATCSDDCVVRVWNVRYPSTEAEEELGTFDDDNLDGNIEGMRHWVGWAQKLPADEEFAVEVPTVAAVSAIDTETDAAAAIVVTADIAPSAECSLVSPPSSRLGVARTPDKAAHRSSSSSSSPETVVGNVTPDRDVSQSVESASVMGVSPPLHTHSRATTLTPAVDQPQECNVSPGTKSHVSTDESILQPNNDPLTDSRCPTPSCSNPATDSQKQLSLSSPATSDIPIANTPSVFEQMMRKRVPSAPKSDDPRRKSFPNLSRKRDEKKEKTNAVSVPAPPAVGASLQKKATLSSQRSFGALSSSLSANKQQNSPHQHLPLSRQSSTISNSSKSVTLQSTASNLGKRALSQCSSVGASLPSLSMQSSCGHGAFRFSSCPFDGSSQDSAFSDTAQVSKRGRTDSMLSDAGIGLKREMSALSSSKSICGCGCPMVDEDMCKCVFEVSTVSGYDRKGKGGAHAGDEGLFCLDLGMNKENICSFHWEKILGMDGRVV</sequence>
<dbReference type="PROSITE" id="PS00678">
    <property type="entry name" value="WD_REPEATS_1"/>
    <property type="match status" value="4"/>
</dbReference>
<dbReference type="SUPFAM" id="SSF50978">
    <property type="entry name" value="WD40 repeat-like"/>
    <property type="match status" value="1"/>
</dbReference>
<gene>
    <name evidence="8" type="ORF">CcCBS67573_g02985</name>
</gene>
<feature type="repeat" description="WD" evidence="6">
    <location>
        <begin position="371"/>
        <end position="413"/>
    </location>
</feature>
<name>A0A507FHG9_9FUNG</name>
<dbReference type="PROSITE" id="PS50294">
    <property type="entry name" value="WD_REPEATS_REGION"/>
    <property type="match status" value="2"/>
</dbReference>
<dbReference type="STRING" id="246404.A0A507FHG9"/>
<organism evidence="8 9">
    <name type="scientific">Chytriomyces confervae</name>
    <dbReference type="NCBI Taxonomy" id="246404"/>
    <lineage>
        <taxon>Eukaryota</taxon>
        <taxon>Fungi</taxon>
        <taxon>Fungi incertae sedis</taxon>
        <taxon>Chytridiomycota</taxon>
        <taxon>Chytridiomycota incertae sedis</taxon>
        <taxon>Chytridiomycetes</taxon>
        <taxon>Chytridiales</taxon>
        <taxon>Chytriomycetaceae</taxon>
        <taxon>Chytriomyces</taxon>
    </lineage>
</organism>
<dbReference type="InterPro" id="IPR051865">
    <property type="entry name" value="WD-repeat_CDT2_adapter"/>
</dbReference>
<dbReference type="OrthoDB" id="2096344at2759"/>
<feature type="compositionally biased region" description="Polar residues" evidence="7">
    <location>
        <begin position="250"/>
        <end position="272"/>
    </location>
</feature>
<dbReference type="InterPro" id="IPR036322">
    <property type="entry name" value="WD40_repeat_dom_sf"/>
</dbReference>
<dbReference type="CDD" id="cd00200">
    <property type="entry name" value="WD40"/>
    <property type="match status" value="1"/>
</dbReference>
<dbReference type="Proteomes" id="UP000320333">
    <property type="component" value="Unassembled WGS sequence"/>
</dbReference>
<dbReference type="SMART" id="SM00320">
    <property type="entry name" value="WD40"/>
    <property type="match status" value="7"/>
</dbReference>
<comment type="pathway">
    <text evidence="1">Protein modification; protein ubiquitination.</text>
</comment>
<dbReference type="GO" id="GO:0005634">
    <property type="term" value="C:nucleus"/>
    <property type="evidence" value="ECO:0007669"/>
    <property type="project" value="TreeGrafter"/>
</dbReference>
<keyword evidence="2 6" id="KW-0853">WD repeat</keyword>
<feature type="compositionally biased region" description="Basic and acidic residues" evidence="7">
    <location>
        <begin position="651"/>
        <end position="660"/>
    </location>
</feature>
<proteinExistence type="inferred from homology"/>
<evidence type="ECO:0000256" key="7">
    <source>
        <dbReference type="SAM" id="MobiDB-lite"/>
    </source>
</evidence>
<evidence type="ECO:0000313" key="9">
    <source>
        <dbReference type="Proteomes" id="UP000320333"/>
    </source>
</evidence>
<dbReference type="Gene3D" id="2.130.10.10">
    <property type="entry name" value="YVTN repeat-like/Quinoprotein amine dehydrogenase"/>
    <property type="match status" value="2"/>
</dbReference>
<feature type="compositionally biased region" description="Polar residues" evidence="7">
    <location>
        <begin position="558"/>
        <end position="612"/>
    </location>
</feature>
<feature type="repeat" description="WD" evidence="6">
    <location>
        <begin position="205"/>
        <end position="248"/>
    </location>
</feature>
<evidence type="ECO:0000256" key="1">
    <source>
        <dbReference type="ARBA" id="ARBA00004906"/>
    </source>
</evidence>
<feature type="region of interest" description="Disordered" evidence="7">
    <location>
        <begin position="690"/>
        <end position="722"/>
    </location>
</feature>
<dbReference type="Pfam" id="PF00400">
    <property type="entry name" value="WD40"/>
    <property type="match status" value="4"/>
</dbReference>
<dbReference type="PANTHER" id="PTHR22852">
    <property type="entry name" value="LETHAL 2 DENTICLELESS PROTEIN RETINOIC ACID-REGULATED NUCLEAR MATRIX-ASSOCIATED PROTEIN"/>
    <property type="match status" value="1"/>
</dbReference>
<evidence type="ECO:0008006" key="10">
    <source>
        <dbReference type="Google" id="ProtNLM"/>
    </source>
</evidence>
<dbReference type="GO" id="GO:0030674">
    <property type="term" value="F:protein-macromolecule adaptor activity"/>
    <property type="evidence" value="ECO:0007669"/>
    <property type="project" value="TreeGrafter"/>
</dbReference>
<comment type="caution">
    <text evidence="8">The sequence shown here is derived from an EMBL/GenBank/DDBJ whole genome shotgun (WGS) entry which is preliminary data.</text>
</comment>
<feature type="compositionally biased region" description="Polar residues" evidence="7">
    <location>
        <begin position="690"/>
        <end position="704"/>
    </location>
</feature>
<dbReference type="PRINTS" id="PR00320">
    <property type="entry name" value="GPROTEINBRPT"/>
</dbReference>
<accession>A0A507FHG9</accession>
<feature type="compositionally biased region" description="Low complexity" evidence="7">
    <location>
        <begin position="710"/>
        <end position="722"/>
    </location>
</feature>
<keyword evidence="3" id="KW-0677">Repeat</keyword>